<evidence type="ECO:0000259" key="16">
    <source>
        <dbReference type="PROSITE" id="PS51192"/>
    </source>
</evidence>
<dbReference type="SUPFAM" id="SSF50249">
    <property type="entry name" value="Nucleic acid-binding proteins"/>
    <property type="match status" value="1"/>
</dbReference>
<keyword evidence="3 15" id="KW-0547">Nucleotide-binding</keyword>
<dbReference type="GO" id="GO:0003677">
    <property type="term" value="F:DNA binding"/>
    <property type="evidence" value="ECO:0007669"/>
    <property type="project" value="UniProtKB-KW"/>
</dbReference>
<comment type="catalytic activity">
    <reaction evidence="12 15">
        <text>Couples ATP hydrolysis with the unwinding of duplex DNA by translocating in the 3'-5' direction.</text>
        <dbReference type="EC" id="5.6.2.4"/>
    </reaction>
</comment>
<dbReference type="NCBIfam" id="TIGR00643">
    <property type="entry name" value="recG"/>
    <property type="match status" value="1"/>
</dbReference>
<proteinExistence type="inferred from homology"/>
<evidence type="ECO:0000256" key="14">
    <source>
        <dbReference type="ARBA" id="ARBA00048988"/>
    </source>
</evidence>
<dbReference type="CDD" id="cd17992">
    <property type="entry name" value="DEXHc_RecG"/>
    <property type="match status" value="1"/>
</dbReference>
<evidence type="ECO:0000313" key="18">
    <source>
        <dbReference type="EMBL" id="BAH06331.1"/>
    </source>
</evidence>
<dbReference type="GO" id="GO:0043138">
    <property type="term" value="F:3'-5' DNA helicase activity"/>
    <property type="evidence" value="ECO:0007669"/>
    <property type="project" value="UniProtKB-EC"/>
</dbReference>
<evidence type="ECO:0000256" key="8">
    <source>
        <dbReference type="ARBA" id="ARBA00023125"/>
    </source>
</evidence>
<keyword evidence="10 15" id="KW-0234">DNA repair</keyword>
<evidence type="ECO:0000256" key="7">
    <source>
        <dbReference type="ARBA" id="ARBA00022840"/>
    </source>
</evidence>
<dbReference type="InterPro" id="IPR027417">
    <property type="entry name" value="P-loop_NTPase"/>
</dbReference>
<dbReference type="PANTHER" id="PTHR47964">
    <property type="entry name" value="ATP-DEPENDENT DNA HELICASE HOMOLOG RECG, CHLOROPLASTIC"/>
    <property type="match status" value="1"/>
</dbReference>
<accession>B9E1F6</accession>
<keyword evidence="4 15" id="KW-0227">DNA damage</keyword>
<evidence type="ECO:0000256" key="11">
    <source>
        <dbReference type="ARBA" id="ARBA00023235"/>
    </source>
</evidence>
<evidence type="ECO:0000256" key="9">
    <source>
        <dbReference type="ARBA" id="ARBA00023172"/>
    </source>
</evidence>
<dbReference type="Pfam" id="PF00270">
    <property type="entry name" value="DEAD"/>
    <property type="match status" value="1"/>
</dbReference>
<dbReference type="Pfam" id="PF19833">
    <property type="entry name" value="RecG_dom3_C"/>
    <property type="match status" value="1"/>
</dbReference>
<evidence type="ECO:0000256" key="3">
    <source>
        <dbReference type="ARBA" id="ARBA00022741"/>
    </source>
</evidence>
<dbReference type="InterPro" id="IPR001650">
    <property type="entry name" value="Helicase_C-like"/>
</dbReference>
<dbReference type="InterPro" id="IPR047112">
    <property type="entry name" value="RecG/Mfd"/>
</dbReference>
<dbReference type="Gene3D" id="2.40.50.140">
    <property type="entry name" value="Nucleic acid-binding proteins"/>
    <property type="match status" value="1"/>
</dbReference>
<evidence type="ECO:0000256" key="6">
    <source>
        <dbReference type="ARBA" id="ARBA00022806"/>
    </source>
</evidence>
<dbReference type="GO" id="GO:0006310">
    <property type="term" value="P:DNA recombination"/>
    <property type="evidence" value="ECO:0007669"/>
    <property type="project" value="UniProtKB-UniRule"/>
</dbReference>
<dbReference type="EMBL" id="AP009049">
    <property type="protein sequence ID" value="BAH06331.1"/>
    <property type="molecule type" value="Genomic_DNA"/>
</dbReference>
<dbReference type="SUPFAM" id="SSF52540">
    <property type="entry name" value="P-loop containing nucleoside triphosphate hydrolases"/>
    <property type="match status" value="2"/>
</dbReference>
<dbReference type="PROSITE" id="PS51192">
    <property type="entry name" value="HELICASE_ATP_BIND_1"/>
    <property type="match status" value="1"/>
</dbReference>
<dbReference type="GO" id="GO:0005524">
    <property type="term" value="F:ATP binding"/>
    <property type="evidence" value="ECO:0007669"/>
    <property type="project" value="UniProtKB-KW"/>
</dbReference>
<dbReference type="PANTHER" id="PTHR47964:SF1">
    <property type="entry name" value="ATP-DEPENDENT DNA HELICASE HOMOLOG RECG, CHLOROPLASTIC"/>
    <property type="match status" value="1"/>
</dbReference>
<evidence type="ECO:0000256" key="4">
    <source>
        <dbReference type="ARBA" id="ARBA00022763"/>
    </source>
</evidence>
<evidence type="ECO:0000256" key="5">
    <source>
        <dbReference type="ARBA" id="ARBA00022801"/>
    </source>
</evidence>
<dbReference type="NCBIfam" id="NF008165">
    <property type="entry name" value="PRK10917.1-3"/>
    <property type="match status" value="1"/>
</dbReference>
<sequence length="682" mass="78054">MIYMNVYDDIKSIKGVGAVTAGTLNSCCIFNILDLLLYFPRDYEIISNCSDLNKVGTGKVIMDCRVKSIGKDIRTKSKKILSTVVFENESGTFQGKWFNQPYMKNKFKINKVYRIMGKIERFNGSISIMNPTLVSNEVNSKKEDKIIPIYPLKSGITNNILIKLISKVIHEVDIEENLPTWIIKKYKFCSLNKAIKAIHKPGSIEELEEAKRRLKFQELFSYSLKILMLKNYHSRNKKGIAFKIASELKELKKRIPYELTKSQNKVIREILLDEKMESPMNRLLQGDVGSGKTIVAIIAIFNVVKNGYQAVFMAPTEILAKQHYEECKKFLQDTGVNIQLLCGSVTERNKKILKEDLKYGKIDIIIGTHALIEDDVEFKNIGMVVTDEQHRFGVAQRSKLINKGKYVDTLVMTATPIPRTLSLCLHGDLNISIIDELPPGRKKIHTYYTDKKSKDRVYKFAVEEIKKGRQVYVVCPLVEQNDNLHLSSVKEIYDKLKEKYFKDLEIGVLYGKMSSSSKEETMNKFKNGEIKAIISTTVIEVGVNVPNAAVMIIENAERFGLAQLHQLRGRVGRGEYKSYCILIADIKNDFVRRRMEIMKSSNDGFFIAEEDLKIRGSGEIFGFKQHGENELIFSNLSEDIHIFKLANLEAKRFLESKGSKDEKITKELMDKLQKTFKIISFN</sequence>
<reference evidence="19" key="1">
    <citation type="submission" date="2005-09" db="EMBL/GenBank/DDBJ databases">
        <title>Complete genome sequence of Clostridium kluyveri and comparative genomics of Clostridia species.</title>
        <authorList>
            <person name="Inui M."/>
            <person name="Nonaka H."/>
            <person name="Shinoda Y."/>
            <person name="Ikenaga Y."/>
            <person name="Abe M."/>
            <person name="Naito K."/>
            <person name="Vertes A.A."/>
            <person name="Yukawa H."/>
        </authorList>
    </citation>
    <scope>NUCLEOTIDE SEQUENCE [LARGE SCALE GENOMIC DNA]</scope>
    <source>
        <strain evidence="19">NBRC 12016</strain>
    </source>
</reference>
<protein>
    <recommendedName>
        <fullName evidence="2 15">ATP-dependent DNA helicase RecG</fullName>
        <ecNumber evidence="13 15">5.6.2.4</ecNumber>
    </recommendedName>
</protein>
<dbReference type="NCBIfam" id="NF008168">
    <property type="entry name" value="PRK10917.2-2"/>
    <property type="match status" value="1"/>
</dbReference>
<comment type="catalytic activity">
    <reaction evidence="14 15">
        <text>ATP + H2O = ADP + phosphate + H(+)</text>
        <dbReference type="Rhea" id="RHEA:13065"/>
        <dbReference type="ChEBI" id="CHEBI:15377"/>
        <dbReference type="ChEBI" id="CHEBI:15378"/>
        <dbReference type="ChEBI" id="CHEBI:30616"/>
        <dbReference type="ChEBI" id="CHEBI:43474"/>
        <dbReference type="ChEBI" id="CHEBI:456216"/>
        <dbReference type="EC" id="5.6.2.4"/>
    </reaction>
</comment>
<dbReference type="KEGG" id="ckr:CKR_1280"/>
<dbReference type="InterPro" id="IPR045562">
    <property type="entry name" value="RecG_dom3_C"/>
</dbReference>
<evidence type="ECO:0000259" key="17">
    <source>
        <dbReference type="PROSITE" id="PS51194"/>
    </source>
</evidence>
<dbReference type="HOGENOM" id="CLU_005122_7_1_9"/>
<evidence type="ECO:0000256" key="1">
    <source>
        <dbReference type="ARBA" id="ARBA00007504"/>
    </source>
</evidence>
<feature type="domain" description="Helicase ATP-binding" evidence="16">
    <location>
        <begin position="273"/>
        <end position="434"/>
    </location>
</feature>
<evidence type="ECO:0000256" key="15">
    <source>
        <dbReference type="RuleBase" id="RU363016"/>
    </source>
</evidence>
<dbReference type="AlphaFoldDB" id="B9E1F6"/>
<dbReference type="GO" id="GO:0016887">
    <property type="term" value="F:ATP hydrolysis activity"/>
    <property type="evidence" value="ECO:0007669"/>
    <property type="project" value="RHEA"/>
</dbReference>
<evidence type="ECO:0000256" key="10">
    <source>
        <dbReference type="ARBA" id="ARBA00023204"/>
    </source>
</evidence>
<dbReference type="SMART" id="SM00490">
    <property type="entry name" value="HELICc"/>
    <property type="match status" value="1"/>
</dbReference>
<dbReference type="InterPro" id="IPR011545">
    <property type="entry name" value="DEAD/DEAH_box_helicase_dom"/>
</dbReference>
<dbReference type="InterPro" id="IPR012340">
    <property type="entry name" value="NA-bd_OB-fold"/>
</dbReference>
<evidence type="ECO:0000256" key="13">
    <source>
        <dbReference type="ARBA" id="ARBA00034808"/>
    </source>
</evidence>
<dbReference type="CDD" id="cd04488">
    <property type="entry name" value="RecG_wedge_OBF"/>
    <property type="match status" value="1"/>
</dbReference>
<gene>
    <name evidence="18" type="ordered locus">CKR_1280</name>
</gene>
<keyword evidence="9 15" id="KW-0233">DNA recombination</keyword>
<evidence type="ECO:0000313" key="19">
    <source>
        <dbReference type="Proteomes" id="UP000007969"/>
    </source>
</evidence>
<comment type="function">
    <text evidence="15">Plays a critical role in recombination and DNA repair. Helps process Holliday junction intermediates to mature products by catalyzing branch migration. Has replication fork regression activity, unwinds stalled or blocked replication forks to make a HJ that can be resolved. Has a DNA unwinding activity characteristic of a DNA helicase with 3'-5' polarity.</text>
</comment>
<dbReference type="Proteomes" id="UP000007969">
    <property type="component" value="Chromosome"/>
</dbReference>
<dbReference type="SMART" id="SM00487">
    <property type="entry name" value="DEXDc"/>
    <property type="match status" value="1"/>
</dbReference>
<dbReference type="InterPro" id="IPR004609">
    <property type="entry name" value="ATP-dep_DNA_helicase_RecG"/>
</dbReference>
<evidence type="ECO:0000256" key="12">
    <source>
        <dbReference type="ARBA" id="ARBA00034617"/>
    </source>
</evidence>
<dbReference type="PROSITE" id="PS51194">
    <property type="entry name" value="HELICASE_CTER"/>
    <property type="match status" value="1"/>
</dbReference>
<feature type="domain" description="Helicase C-terminal" evidence="17">
    <location>
        <begin position="453"/>
        <end position="613"/>
    </location>
</feature>
<dbReference type="EC" id="5.6.2.4" evidence="13 15"/>
<dbReference type="InterPro" id="IPR033454">
    <property type="entry name" value="RecG_wedge"/>
</dbReference>
<comment type="similarity">
    <text evidence="1 15">Belongs to the helicase family. RecG subfamily.</text>
</comment>
<dbReference type="Gene3D" id="3.40.50.300">
    <property type="entry name" value="P-loop containing nucleotide triphosphate hydrolases"/>
    <property type="match status" value="2"/>
</dbReference>
<keyword evidence="11" id="KW-0413">Isomerase</keyword>
<evidence type="ECO:0000256" key="2">
    <source>
        <dbReference type="ARBA" id="ARBA00017846"/>
    </source>
</evidence>
<dbReference type="GO" id="GO:0006281">
    <property type="term" value="P:DNA repair"/>
    <property type="evidence" value="ECO:0007669"/>
    <property type="project" value="UniProtKB-UniRule"/>
</dbReference>
<keyword evidence="8" id="KW-0238">DNA-binding</keyword>
<dbReference type="Pfam" id="PF00271">
    <property type="entry name" value="Helicase_C"/>
    <property type="match status" value="1"/>
</dbReference>
<name>B9E1F6_CLOK1</name>
<dbReference type="Pfam" id="PF17191">
    <property type="entry name" value="RecG_wedge"/>
    <property type="match status" value="1"/>
</dbReference>
<dbReference type="InterPro" id="IPR014001">
    <property type="entry name" value="Helicase_ATP-bd"/>
</dbReference>
<keyword evidence="5 15" id="KW-0378">Hydrolase</keyword>
<organism evidence="18 19">
    <name type="scientific">Clostridium kluyveri (strain NBRC 12016)</name>
    <dbReference type="NCBI Taxonomy" id="583346"/>
    <lineage>
        <taxon>Bacteria</taxon>
        <taxon>Bacillati</taxon>
        <taxon>Bacillota</taxon>
        <taxon>Clostridia</taxon>
        <taxon>Eubacteriales</taxon>
        <taxon>Clostridiaceae</taxon>
        <taxon>Clostridium</taxon>
    </lineage>
</organism>
<keyword evidence="7 15" id="KW-0067">ATP-binding</keyword>
<keyword evidence="6 15" id="KW-0347">Helicase</keyword>